<gene>
    <name evidence="1" type="ORF">EHQ24_16255</name>
</gene>
<keyword evidence="2" id="KW-1185">Reference proteome</keyword>
<sequence>MLVGIGFLLLWIWRKSPKTNSYALPLRKETPQALEKNTKVFVSDIREFSVFFSADSSQLEKDSIETLRTNLDPSILSQIGYISLTGSADASGPLAKNRRLVKDRVRTVERYLVSLGIPKDKMNQTYLEPSIGNGSASRRGLRSVKIQIQIET</sequence>
<dbReference type="InterPro" id="IPR036737">
    <property type="entry name" value="OmpA-like_sf"/>
</dbReference>
<organism evidence="1 2">
    <name type="scientific">Leptospira noumeaensis</name>
    <dbReference type="NCBI Taxonomy" id="2484964"/>
    <lineage>
        <taxon>Bacteria</taxon>
        <taxon>Pseudomonadati</taxon>
        <taxon>Spirochaetota</taxon>
        <taxon>Spirochaetia</taxon>
        <taxon>Leptospirales</taxon>
        <taxon>Leptospiraceae</taxon>
        <taxon>Leptospira</taxon>
    </lineage>
</organism>
<reference evidence="1" key="1">
    <citation type="journal article" date="2019" name="PLoS Negl. Trop. Dis.">
        <title>Revisiting the worldwide diversity of Leptospira species in the environment.</title>
        <authorList>
            <person name="Vincent A.T."/>
            <person name="Schiettekatte O."/>
            <person name="Bourhy P."/>
            <person name="Veyrier F.J."/>
            <person name="Picardeau M."/>
        </authorList>
    </citation>
    <scope>NUCLEOTIDE SEQUENCE [LARGE SCALE GENOMIC DNA]</scope>
    <source>
        <strain evidence="1">201800287</strain>
    </source>
</reference>
<proteinExistence type="predicted"/>
<dbReference type="RefSeq" id="WP_135602776.1">
    <property type="nucleotide sequence ID" value="NZ_RQFK01000028.1"/>
</dbReference>
<dbReference type="Proteomes" id="UP000298009">
    <property type="component" value="Unassembled WGS sequence"/>
</dbReference>
<evidence type="ECO:0000313" key="1">
    <source>
        <dbReference type="EMBL" id="TGK79099.1"/>
    </source>
</evidence>
<dbReference type="OrthoDB" id="344524at2"/>
<protein>
    <submittedName>
        <fullName evidence="1">Cell envelope biogenesis protein OmpA</fullName>
    </submittedName>
</protein>
<evidence type="ECO:0000313" key="2">
    <source>
        <dbReference type="Proteomes" id="UP000298009"/>
    </source>
</evidence>
<dbReference type="SUPFAM" id="SSF103088">
    <property type="entry name" value="OmpA-like"/>
    <property type="match status" value="1"/>
</dbReference>
<dbReference type="Gene3D" id="3.30.1330.60">
    <property type="entry name" value="OmpA-like domain"/>
    <property type="match status" value="1"/>
</dbReference>
<accession>A0A4R9I1I4</accession>
<dbReference type="EMBL" id="RQFK01000028">
    <property type="protein sequence ID" value="TGK79099.1"/>
    <property type="molecule type" value="Genomic_DNA"/>
</dbReference>
<dbReference type="AlphaFoldDB" id="A0A4R9I1I4"/>
<comment type="caution">
    <text evidence="1">The sequence shown here is derived from an EMBL/GenBank/DDBJ whole genome shotgun (WGS) entry which is preliminary data.</text>
</comment>
<name>A0A4R9I1I4_9LEPT</name>